<proteinExistence type="predicted"/>
<geneLocation type="plasmid" evidence="2 3">
    <name>p1</name>
</geneLocation>
<evidence type="ECO:0000313" key="3">
    <source>
        <dbReference type="Proteomes" id="UP000298774"/>
    </source>
</evidence>
<dbReference type="EMBL" id="CP032340">
    <property type="protein sequence ID" value="QCO10396.1"/>
    <property type="molecule type" value="Genomic_DNA"/>
</dbReference>
<protein>
    <submittedName>
        <fullName evidence="2">Uncharacterized protein</fullName>
    </submittedName>
</protein>
<dbReference type="Proteomes" id="UP000298774">
    <property type="component" value="Plasmid p1"/>
</dbReference>
<dbReference type="AlphaFoldDB" id="A0A0N7I8A7"/>
<dbReference type="KEGG" id="abf:AMK58_14635"/>
<keyword evidence="2" id="KW-0614">Plasmid</keyword>
<feature type="signal peptide" evidence="1">
    <location>
        <begin position="1"/>
        <end position="25"/>
    </location>
</feature>
<evidence type="ECO:0000256" key="1">
    <source>
        <dbReference type="SAM" id="SignalP"/>
    </source>
</evidence>
<keyword evidence="1" id="KW-0732">Signal</keyword>
<feature type="chain" id="PRO_5030011977" evidence="1">
    <location>
        <begin position="26"/>
        <end position="376"/>
    </location>
</feature>
<reference evidence="2 3" key="1">
    <citation type="submission" date="2018-09" db="EMBL/GenBank/DDBJ databases">
        <title>Whole genome based analysis of evolution and adaptive divergence in Indian and Brazilian strains of Azospirillum brasilense.</title>
        <authorList>
            <person name="Singh C."/>
            <person name="Tripathi A.K."/>
        </authorList>
    </citation>
    <scope>NUCLEOTIDE SEQUENCE [LARGE SCALE GENOMIC DNA]</scope>
    <source>
        <strain evidence="2 3">MTCC4038</strain>
        <plasmid evidence="2 3">p1</plasmid>
    </source>
</reference>
<evidence type="ECO:0000313" key="2">
    <source>
        <dbReference type="EMBL" id="QCO10396.1"/>
    </source>
</evidence>
<sequence length="376" mass="41238">METILKTVLLASLLLLAAFSTPSMAQDAASPFTQAEITELTGNLADCWSAGELARLNGRAIPARLFFDEEGKYSGISLTDRSAMADPVYRSVAQSLIQTFRTCKRLRAPERLKGRHVEVLVNVRPQDFRDSASNARTIANTTPPAGEKGSLPIKAIEGGWSRSSADCGRTIYTIHRPGEFLQIISDGMSDARQTPREGYLMGGYLGKYVDEGDGNVVFIVEKFPKIKFRMKYNRLDATLAQHLEYDGRPAQPAHKMVKCLSAENAKTVEIMDYDDPSKWLSEKDKAFHLVLVTAAINGHAAAATAAMRDGADPLKAGFNEGLGILDLVHQNSQLSCEQKLAMRKLLKAQSPALRELLPPALRTSYVGNCAFYATLR</sequence>
<organism evidence="2 3">
    <name type="scientific">Azospirillum brasilense</name>
    <dbReference type="NCBI Taxonomy" id="192"/>
    <lineage>
        <taxon>Bacteria</taxon>
        <taxon>Pseudomonadati</taxon>
        <taxon>Pseudomonadota</taxon>
        <taxon>Alphaproteobacteria</taxon>
        <taxon>Rhodospirillales</taxon>
        <taxon>Azospirillaceae</taxon>
        <taxon>Azospirillum</taxon>
    </lineage>
</organism>
<accession>A0A0N7I8A7</accession>
<gene>
    <name evidence="2" type="ORF">D3868_14895</name>
</gene>
<name>A0A0N7I8A7_AZOBR</name>